<evidence type="ECO:0000313" key="5">
    <source>
        <dbReference type="EMBL" id="RXR25215.1"/>
    </source>
</evidence>
<evidence type="ECO:0000256" key="3">
    <source>
        <dbReference type="ARBA" id="ARBA00023163"/>
    </source>
</evidence>
<keyword evidence="2" id="KW-0238">DNA-binding</keyword>
<dbReference type="GO" id="GO:0043565">
    <property type="term" value="F:sequence-specific DNA binding"/>
    <property type="evidence" value="ECO:0007669"/>
    <property type="project" value="InterPro"/>
</dbReference>
<feature type="domain" description="HTH araC/xylS-type" evidence="4">
    <location>
        <begin position="1"/>
        <end position="103"/>
    </location>
</feature>
<evidence type="ECO:0000259" key="4">
    <source>
        <dbReference type="PROSITE" id="PS01124"/>
    </source>
</evidence>
<sequence length="113" mass="12638">MDPRIERSLEEIDAADDLSVPLEQVARAAGLSMGRFRHLFRAQIGMPLKSYLLWRKLQRAIESLASDNSLTRAAHIAGFADSAHLSRTFKRTFGLSPNDLNKKANVTTRKNTS</sequence>
<dbReference type="InterPro" id="IPR018062">
    <property type="entry name" value="HTH_AraC-typ_CS"/>
</dbReference>
<evidence type="ECO:0000313" key="6">
    <source>
        <dbReference type="Proteomes" id="UP000290958"/>
    </source>
</evidence>
<comment type="caution">
    <text evidence="5">The sequence shown here is derived from an EMBL/GenBank/DDBJ whole genome shotgun (WGS) entry which is preliminary data.</text>
</comment>
<dbReference type="SMART" id="SM00342">
    <property type="entry name" value="HTH_ARAC"/>
    <property type="match status" value="1"/>
</dbReference>
<dbReference type="Proteomes" id="UP000290958">
    <property type="component" value="Unassembled WGS sequence"/>
</dbReference>
<dbReference type="OrthoDB" id="5295226at2"/>
<organism evidence="5 6">
    <name type="scientific">Sphingobium fluviale</name>
    <dbReference type="NCBI Taxonomy" id="2506423"/>
    <lineage>
        <taxon>Bacteria</taxon>
        <taxon>Pseudomonadati</taxon>
        <taxon>Pseudomonadota</taxon>
        <taxon>Alphaproteobacteria</taxon>
        <taxon>Sphingomonadales</taxon>
        <taxon>Sphingomonadaceae</taxon>
        <taxon>Sphingobium</taxon>
    </lineage>
</organism>
<reference evidence="6" key="1">
    <citation type="submission" date="2019-01" db="EMBL/GenBank/DDBJ databases">
        <title>Cytophagaceae bacterium strain CAR-16.</title>
        <authorList>
            <person name="Chen W.-M."/>
        </authorList>
    </citation>
    <scope>NUCLEOTIDE SEQUENCE [LARGE SCALE GENOMIC DNA]</scope>
    <source>
        <strain evidence="6">CHR27</strain>
    </source>
</reference>
<dbReference type="EMBL" id="SBKP01000022">
    <property type="protein sequence ID" value="RXR25215.1"/>
    <property type="molecule type" value="Genomic_DNA"/>
</dbReference>
<dbReference type="Pfam" id="PF12833">
    <property type="entry name" value="HTH_18"/>
    <property type="match status" value="1"/>
</dbReference>
<proteinExistence type="predicted"/>
<keyword evidence="1" id="KW-0805">Transcription regulation</keyword>
<gene>
    <name evidence="5" type="ORF">EQG66_14355</name>
</gene>
<dbReference type="GO" id="GO:0003700">
    <property type="term" value="F:DNA-binding transcription factor activity"/>
    <property type="evidence" value="ECO:0007669"/>
    <property type="project" value="InterPro"/>
</dbReference>
<protein>
    <submittedName>
        <fullName evidence="5">AraC family transcriptional regulator</fullName>
    </submittedName>
</protein>
<dbReference type="PROSITE" id="PS00041">
    <property type="entry name" value="HTH_ARAC_FAMILY_1"/>
    <property type="match status" value="2"/>
</dbReference>
<accession>A0A4Q1KEQ7</accession>
<dbReference type="PROSITE" id="PS01124">
    <property type="entry name" value="HTH_ARAC_FAMILY_2"/>
    <property type="match status" value="1"/>
</dbReference>
<dbReference type="Gene3D" id="1.10.10.60">
    <property type="entry name" value="Homeodomain-like"/>
    <property type="match status" value="2"/>
</dbReference>
<keyword evidence="6" id="KW-1185">Reference proteome</keyword>
<dbReference type="InterPro" id="IPR018060">
    <property type="entry name" value="HTH_AraC"/>
</dbReference>
<keyword evidence="3" id="KW-0804">Transcription</keyword>
<evidence type="ECO:0000256" key="2">
    <source>
        <dbReference type="ARBA" id="ARBA00023125"/>
    </source>
</evidence>
<dbReference type="InterPro" id="IPR050204">
    <property type="entry name" value="AraC_XylS_family_regulators"/>
</dbReference>
<dbReference type="AlphaFoldDB" id="A0A4Q1KEQ7"/>
<evidence type="ECO:0000256" key="1">
    <source>
        <dbReference type="ARBA" id="ARBA00023015"/>
    </source>
</evidence>
<dbReference type="PANTHER" id="PTHR46796">
    <property type="entry name" value="HTH-TYPE TRANSCRIPTIONAL ACTIVATOR RHAS-RELATED"/>
    <property type="match status" value="1"/>
</dbReference>
<dbReference type="InterPro" id="IPR009057">
    <property type="entry name" value="Homeodomain-like_sf"/>
</dbReference>
<dbReference type="SUPFAM" id="SSF46689">
    <property type="entry name" value="Homeodomain-like"/>
    <property type="match status" value="2"/>
</dbReference>
<name>A0A4Q1KEQ7_9SPHN</name>